<dbReference type="Proteomes" id="UP000044136">
    <property type="component" value="Unassembled WGS sequence"/>
</dbReference>
<dbReference type="InterPro" id="IPR011008">
    <property type="entry name" value="Dimeric_a/b-barrel"/>
</dbReference>
<dbReference type="GO" id="GO:0046872">
    <property type="term" value="F:metal ion binding"/>
    <property type="evidence" value="ECO:0007669"/>
    <property type="project" value="UniProtKB-KW"/>
</dbReference>
<proteinExistence type="predicted"/>
<dbReference type="Gene3D" id="3.30.70.1030">
    <property type="entry name" value="Apc35880, domain 1"/>
    <property type="match status" value="2"/>
</dbReference>
<dbReference type="GO" id="GO:0020037">
    <property type="term" value="F:heme binding"/>
    <property type="evidence" value="ECO:0007669"/>
    <property type="project" value="InterPro"/>
</dbReference>
<dbReference type="HOGENOM" id="CLU_063226_1_0_9"/>
<accession>A0A078M9I6</accession>
<gene>
    <name evidence="11" type="ORF">BN1048_01893</name>
</gene>
<keyword evidence="3" id="KW-0479">Metal-binding</keyword>
<dbReference type="RefSeq" id="WP_035810584.1">
    <property type="nucleotide sequence ID" value="NZ_CCSE01000001.1"/>
</dbReference>
<dbReference type="PANTHER" id="PTHR36843">
    <property type="entry name" value="HEME-DEPENDENT PEROXIDASE YWFI-RELATED"/>
    <property type="match status" value="1"/>
</dbReference>
<dbReference type="SUPFAM" id="SSF54909">
    <property type="entry name" value="Dimeric alpha+beta barrel"/>
    <property type="match status" value="1"/>
</dbReference>
<keyword evidence="12" id="KW-1185">Reference proteome</keyword>
<keyword evidence="2" id="KW-0349">Heme</keyword>
<evidence type="ECO:0000256" key="3">
    <source>
        <dbReference type="ARBA" id="ARBA00022723"/>
    </source>
</evidence>
<dbReference type="STRING" id="1461582.BN1048_01893"/>
<keyword evidence="11" id="KW-0560">Oxidoreductase</keyword>
<evidence type="ECO:0000256" key="2">
    <source>
        <dbReference type="ARBA" id="ARBA00022617"/>
    </source>
</evidence>
<evidence type="ECO:0000256" key="4">
    <source>
        <dbReference type="ARBA" id="ARBA00023004"/>
    </source>
</evidence>
<keyword evidence="4" id="KW-0408">Iron</keyword>
<dbReference type="eggNOG" id="COG3253">
    <property type="taxonomic scope" value="Bacteria"/>
</dbReference>
<dbReference type="GO" id="GO:0004601">
    <property type="term" value="F:peroxidase activity"/>
    <property type="evidence" value="ECO:0007669"/>
    <property type="project" value="UniProtKB-KW"/>
</dbReference>
<sequence length="249" mass="29253">MSEPVSTIDGWYSLHLLYSVDWAGLRVLDKDERNALTDELQAFLNRQEEVHEKHEGDYAFYNIMGHKADIIMWLLRPTADELIKLELEINKLAIADYLIPTYSYVSIIEMSSYLGGNKTPEEMMEIPHIKQRLYPSLEKSKYICFYPMDKKRDLDDNWYMLPMEERKQLMRDHGMIGRKYAGKIKQYITGSQGLDKYEWAVTLLSDDMLEFKKIIYEMRFDETSARYGVFGDFYVGGHIPNDAIADYFG</sequence>
<comment type="cofactor">
    <cofactor evidence="9">
        <name>Fe-coproporphyrin III</name>
        <dbReference type="ChEBI" id="CHEBI:68438"/>
    </cofactor>
</comment>
<evidence type="ECO:0000256" key="10">
    <source>
        <dbReference type="ARBA" id="ARBA00050019"/>
    </source>
</evidence>
<evidence type="ECO:0000256" key="8">
    <source>
        <dbReference type="ARBA" id="ARBA00049896"/>
    </source>
</evidence>
<protein>
    <recommendedName>
        <fullName evidence="1">Coproheme decarboxylase</fullName>
        <ecNumber evidence="10">1.3.98.5</ecNumber>
    </recommendedName>
    <alternativeName>
        <fullName evidence="6">Coproheme III oxidative decarboxylase</fullName>
    </alternativeName>
    <alternativeName>
        <fullName evidence="7">Hydrogen peroxide-dependent heme synthase</fullName>
    </alternativeName>
</protein>
<evidence type="ECO:0000256" key="1">
    <source>
        <dbReference type="ARBA" id="ARBA00014413"/>
    </source>
</evidence>
<dbReference type="NCBIfam" id="NF008913">
    <property type="entry name" value="PRK12276.1"/>
    <property type="match status" value="1"/>
</dbReference>
<reference evidence="11 12" key="1">
    <citation type="submission" date="2014-07" db="EMBL/GenBank/DDBJ databases">
        <authorList>
            <person name="Urmite Genomes Urmite Genomes"/>
        </authorList>
    </citation>
    <scope>NUCLEOTIDE SEQUENCE [LARGE SCALE GENOMIC DNA]</scope>
    <source>
        <strain evidence="11 12">13MG44_air</strain>
    </source>
</reference>
<evidence type="ECO:0000313" key="11">
    <source>
        <dbReference type="EMBL" id="CEA02894.1"/>
    </source>
</evidence>
<evidence type="ECO:0000256" key="9">
    <source>
        <dbReference type="ARBA" id="ARBA00049935"/>
    </source>
</evidence>
<dbReference type="InterPro" id="IPR010644">
    <property type="entry name" value="ChdC/CLD"/>
</dbReference>
<evidence type="ECO:0000256" key="7">
    <source>
        <dbReference type="ARBA" id="ARBA00030236"/>
    </source>
</evidence>
<organism evidence="11 12">
    <name type="scientific">Jeotgalicoccus saudimassiliensis</name>
    <dbReference type="NCBI Taxonomy" id="1461582"/>
    <lineage>
        <taxon>Bacteria</taxon>
        <taxon>Bacillati</taxon>
        <taxon>Bacillota</taxon>
        <taxon>Bacilli</taxon>
        <taxon>Bacillales</taxon>
        <taxon>Staphylococcaceae</taxon>
        <taxon>Jeotgalicoccus</taxon>
    </lineage>
</organism>
<comment type="catalytic activity">
    <reaction evidence="8">
        <text>Fe-coproporphyrin III + 2 H2O2 + 2 H(+) = heme b + 2 CO2 + 4 H2O</text>
        <dbReference type="Rhea" id="RHEA:56516"/>
        <dbReference type="ChEBI" id="CHEBI:15377"/>
        <dbReference type="ChEBI" id="CHEBI:15378"/>
        <dbReference type="ChEBI" id="CHEBI:16240"/>
        <dbReference type="ChEBI" id="CHEBI:16526"/>
        <dbReference type="ChEBI" id="CHEBI:60344"/>
        <dbReference type="ChEBI" id="CHEBI:68438"/>
        <dbReference type="EC" id="1.3.98.5"/>
    </reaction>
    <physiologicalReaction direction="left-to-right" evidence="8">
        <dbReference type="Rhea" id="RHEA:56517"/>
    </physiologicalReaction>
</comment>
<dbReference type="EMBL" id="CCSE01000001">
    <property type="protein sequence ID" value="CEA02894.1"/>
    <property type="molecule type" value="Genomic_DNA"/>
</dbReference>
<dbReference type="PANTHER" id="PTHR36843:SF1">
    <property type="entry name" value="COPROHEME DECARBOXYLASE"/>
    <property type="match status" value="1"/>
</dbReference>
<keyword evidence="11" id="KW-0575">Peroxidase</keyword>
<dbReference type="Pfam" id="PF06778">
    <property type="entry name" value="Chlor_dismutase"/>
    <property type="match status" value="1"/>
</dbReference>
<evidence type="ECO:0000256" key="5">
    <source>
        <dbReference type="ARBA" id="ARBA00023444"/>
    </source>
</evidence>
<dbReference type="AlphaFoldDB" id="A0A078M9I6"/>
<evidence type="ECO:0000256" key="6">
    <source>
        <dbReference type="ARBA" id="ARBA00029882"/>
    </source>
</evidence>
<evidence type="ECO:0000313" key="12">
    <source>
        <dbReference type="Proteomes" id="UP000044136"/>
    </source>
</evidence>
<comment type="pathway">
    <text evidence="5">Porphyrin-containing compound metabolism.</text>
</comment>
<name>A0A078M9I6_9STAP</name>
<dbReference type="EC" id="1.3.98.5" evidence="10"/>
<dbReference type="OrthoDB" id="9773646at2"/>